<proteinExistence type="predicted"/>
<gene>
    <name evidence="2" type="ORF">GGX14DRAFT_561787</name>
</gene>
<evidence type="ECO:0000256" key="1">
    <source>
        <dbReference type="SAM" id="MobiDB-lite"/>
    </source>
</evidence>
<evidence type="ECO:0000313" key="3">
    <source>
        <dbReference type="Proteomes" id="UP001219525"/>
    </source>
</evidence>
<feature type="compositionally biased region" description="Basic and acidic residues" evidence="1">
    <location>
        <begin position="384"/>
        <end position="393"/>
    </location>
</feature>
<feature type="region of interest" description="Disordered" evidence="1">
    <location>
        <begin position="320"/>
        <end position="340"/>
    </location>
</feature>
<comment type="caution">
    <text evidence="2">The sequence shown here is derived from an EMBL/GenBank/DDBJ whole genome shotgun (WGS) entry which is preliminary data.</text>
</comment>
<reference evidence="2" key="1">
    <citation type="submission" date="2023-03" db="EMBL/GenBank/DDBJ databases">
        <title>Massive genome expansion in bonnet fungi (Mycena s.s.) driven by repeated elements and novel gene families across ecological guilds.</title>
        <authorList>
            <consortium name="Lawrence Berkeley National Laboratory"/>
            <person name="Harder C.B."/>
            <person name="Miyauchi S."/>
            <person name="Viragh M."/>
            <person name="Kuo A."/>
            <person name="Thoen E."/>
            <person name="Andreopoulos B."/>
            <person name="Lu D."/>
            <person name="Skrede I."/>
            <person name="Drula E."/>
            <person name="Henrissat B."/>
            <person name="Morin E."/>
            <person name="Kohler A."/>
            <person name="Barry K."/>
            <person name="LaButti K."/>
            <person name="Morin E."/>
            <person name="Salamov A."/>
            <person name="Lipzen A."/>
            <person name="Mereny Z."/>
            <person name="Hegedus B."/>
            <person name="Baldrian P."/>
            <person name="Stursova M."/>
            <person name="Weitz H."/>
            <person name="Taylor A."/>
            <person name="Grigoriev I.V."/>
            <person name="Nagy L.G."/>
            <person name="Martin F."/>
            <person name="Kauserud H."/>
        </authorList>
    </citation>
    <scope>NUCLEOTIDE SEQUENCE</scope>
    <source>
        <strain evidence="2">9144</strain>
    </source>
</reference>
<organism evidence="2 3">
    <name type="scientific">Mycena pura</name>
    <dbReference type="NCBI Taxonomy" id="153505"/>
    <lineage>
        <taxon>Eukaryota</taxon>
        <taxon>Fungi</taxon>
        <taxon>Dikarya</taxon>
        <taxon>Basidiomycota</taxon>
        <taxon>Agaricomycotina</taxon>
        <taxon>Agaricomycetes</taxon>
        <taxon>Agaricomycetidae</taxon>
        <taxon>Agaricales</taxon>
        <taxon>Marasmiineae</taxon>
        <taxon>Mycenaceae</taxon>
        <taxon>Mycena</taxon>
    </lineage>
</organism>
<dbReference type="Proteomes" id="UP001219525">
    <property type="component" value="Unassembled WGS sequence"/>
</dbReference>
<feature type="compositionally biased region" description="Low complexity" evidence="1">
    <location>
        <begin position="398"/>
        <end position="416"/>
    </location>
</feature>
<dbReference type="EMBL" id="JARJCW010000014">
    <property type="protein sequence ID" value="KAJ7217269.1"/>
    <property type="molecule type" value="Genomic_DNA"/>
</dbReference>
<name>A0AAD6YEQ6_9AGAR</name>
<dbReference type="AlphaFoldDB" id="A0AAD6YEQ6"/>
<protein>
    <submittedName>
        <fullName evidence="2">Uncharacterized protein</fullName>
    </submittedName>
</protein>
<keyword evidence="3" id="KW-1185">Reference proteome</keyword>
<feature type="region of interest" description="Disordered" evidence="1">
    <location>
        <begin position="376"/>
        <end position="423"/>
    </location>
</feature>
<evidence type="ECO:0000313" key="2">
    <source>
        <dbReference type="EMBL" id="KAJ7217269.1"/>
    </source>
</evidence>
<sequence length="441" mass="48203">MAPDWYIDMSGGASCVAVYDVRLCTHNHTLCAVRIAVLRALVMVHSTFCSPLTFTSGGHRGQHTVPGYTAACTKGIKINAISTSGSALFYIVLRDTFIKYNVVGNNSFVHSSSFSPLAVCYPPYPAQGTLLLLLPLPEDALGMLWLIGEATSWRLSRKLHAVREIPDRDYIESSLLLTIVERLCAFSLTTRMDVRDQKWRPTTRESCTLAATVQLRRRRQLKLQLDEPSAVQWPLPAKKAAAGGAIRRAVRAWQHRFARARLPRHDVGFAHKPRKHAERQTRVGVPARPLTRGVGSRVHVDRAPSDPFAFLHSHTYPSSRECGGGAGCPQSDAPNSTARAPSVSTCTCLVFFRGGRGSAGACQLARRHGYDPPLTDLGLTTDVAPERGQEQRRGRLNSYGASPAADAASAVGQSPARHPSWRTGLRSLEANGLAKRELWDG</sequence>
<accession>A0AAD6YEQ6</accession>